<keyword evidence="2" id="KW-1185">Reference proteome</keyword>
<proteinExistence type="predicted"/>
<dbReference type="EMBL" id="CP090035">
    <property type="protein sequence ID" value="UPK97582.1"/>
    <property type="molecule type" value="Genomic_DNA"/>
</dbReference>
<accession>A0ACD3Z913</accession>
<sequence>MASPVLKRPALGQVYALGSLYDARSDTFLPSSLFDEPLPPDAVRITQHQSADAKVVNGDTFAEKFDACGIDGELAVSVLAGLAKVDGSSLHLADKRDTNHLLQSSLHYNFTTVEEELNLTASGIKESVILDVLDTDVATHVVTGICWGARYVFTAKRQLDPSEDRSQVSSSLEAQMSLLERAGLSRVEDATYTHPETSVELVVFGDDLAKVPLLVNLADAQDLIENIPGNIARAHDGKGQPLIYTLMPLSLLAALRILDIKANVTYHQLGADCAQRCVQLFDDIRDAIQRLGDYFVRLQTHQACVPHEHIDFIAQLLARSKTLEVIPEADFASLVKAARSGEVTEQQLWNRLTAFIGDESPHNILSSMAYEEKMDFQDLLMREGAYLVGYEGPSVSALLHGNPYDDACVFYFNEHVRHHSDVWEENLVAFLDILKDQSQPKLAIAVDQDAIDHGAHGTSLEKPYISHLRRGRVISEDVVEKRKVLAANCVMRVADDALDRSVNGKPLDRRAVKIPCPRHGCDQKLQCHWICGSCQSVVEYGVIDDLLYCDCGSSPYHKWEFQCNDPKHDSDWERYSRPELFQKLQALEPFEDLNILILGETGVGKSTWINAFINYLSYESIDDALNAEDLKCVIPCSFQTQTAVDGRFVETEIKIGSSQSEKDGSGGQSATQSTEVYTVNIGKTRVRLIDTPGIGDTRGVDQDNSNMNDILTVLRTYNNLHGVLILLKPNAARLTVMFRFCIKQLLTHLHRNAANNIVFGFTNTRGSNYKPGDTFKPLNALLSEYEDVQMGLFENNVYCFDSESFRYLAAKKKGIDIGHLEDNRRSWEYSVGECERLVKHCQGITPHQVRSTINLNETRNTIHRLTEPMTVIAEKIRASIDVNNDAIEELRDFELTRQQLQQRLFVQKETLTSEKMDDPRTVCTHDDCVEIRTDFEGKTETATTIYKTVCHEGCFLTSVDRNKKGHPELQKCRAMDPAGVCRKCGHSWMDHMHIYYKYVPATYQHRDAATDRDLIRNADNIQLREEAIRMKKEAIEEFKLEHRQVQEAAIQFGFFLKRHAITPYNDATIEYIDMLIDQERQKIKVGGSDQRRSKLEKEKAEYLQRVEVLEKAMKQGDESKLLDDSGVAQLVESLYGLPHFGDDLRNIVNIQERAAESTYRERSCNVSGGTHFRRQRQRYQTRTAERRNAHLEEGPSAPMKTISSYEPIPGSFPREPTGGTVRAKPRARSATPHEPPQRRGDWRNNITGHITGFLRGIWR</sequence>
<reference evidence="1" key="1">
    <citation type="submission" date="2021-11" db="EMBL/GenBank/DDBJ databases">
        <title>Fusarium solani-melongenae Genome sequencing and assembly.</title>
        <authorList>
            <person name="Xie S."/>
            <person name="Huang L."/>
            <person name="Zhang X."/>
        </authorList>
    </citation>
    <scope>NUCLEOTIDE SEQUENCE</scope>
    <source>
        <strain evidence="1">CRI 24-3</strain>
    </source>
</reference>
<evidence type="ECO:0000313" key="1">
    <source>
        <dbReference type="EMBL" id="UPK97582.1"/>
    </source>
</evidence>
<dbReference type="Proteomes" id="UP000830768">
    <property type="component" value="Chromosome 6"/>
</dbReference>
<evidence type="ECO:0000313" key="2">
    <source>
        <dbReference type="Proteomes" id="UP000830768"/>
    </source>
</evidence>
<protein>
    <submittedName>
        <fullName evidence="1">Uncharacterized protein</fullName>
    </submittedName>
</protein>
<organism evidence="1 2">
    <name type="scientific">Fusarium solani subsp. cucurbitae</name>
    <name type="common">Neocosmosporum cucurbitae</name>
    <dbReference type="NCBI Taxonomy" id="2747967"/>
    <lineage>
        <taxon>Eukaryota</taxon>
        <taxon>Fungi</taxon>
        <taxon>Dikarya</taxon>
        <taxon>Ascomycota</taxon>
        <taxon>Pezizomycotina</taxon>
        <taxon>Sordariomycetes</taxon>
        <taxon>Hypocreomycetidae</taxon>
        <taxon>Hypocreales</taxon>
        <taxon>Nectriaceae</taxon>
        <taxon>Fusarium</taxon>
        <taxon>Fusarium solani species complex</taxon>
    </lineage>
</organism>
<name>A0ACD3Z913_FUSSC</name>
<gene>
    <name evidence="1" type="ORF">LCI18_008517</name>
</gene>